<dbReference type="NCBIfam" id="NF033788">
    <property type="entry name" value="HTH_metalloreg"/>
    <property type="match status" value="1"/>
</dbReference>
<dbReference type="InterPro" id="IPR001845">
    <property type="entry name" value="HTH_ArsR_DNA-bd_dom"/>
</dbReference>
<dbReference type="PANTHER" id="PTHR43132">
    <property type="entry name" value="ARSENICAL RESISTANCE OPERON REPRESSOR ARSR-RELATED"/>
    <property type="match status" value="1"/>
</dbReference>
<accession>A0A7X2TLQ5</accession>
<keyword evidence="2" id="KW-0238">DNA-binding</keyword>
<dbReference type="Pfam" id="PF01022">
    <property type="entry name" value="HTH_5"/>
    <property type="match status" value="1"/>
</dbReference>
<dbReference type="GO" id="GO:0003700">
    <property type="term" value="F:DNA-binding transcription factor activity"/>
    <property type="evidence" value="ECO:0007669"/>
    <property type="project" value="InterPro"/>
</dbReference>
<dbReference type="InterPro" id="IPR011991">
    <property type="entry name" value="ArsR-like_HTH"/>
</dbReference>
<dbReference type="InterPro" id="IPR036390">
    <property type="entry name" value="WH_DNA-bd_sf"/>
</dbReference>
<dbReference type="PROSITE" id="PS50987">
    <property type="entry name" value="HTH_ARSR_2"/>
    <property type="match status" value="1"/>
</dbReference>
<dbReference type="GO" id="GO:0003677">
    <property type="term" value="F:DNA binding"/>
    <property type="evidence" value="ECO:0007669"/>
    <property type="project" value="UniProtKB-KW"/>
</dbReference>
<dbReference type="InterPro" id="IPR051011">
    <property type="entry name" value="Metal_resp_trans_reg"/>
</dbReference>
<dbReference type="GO" id="GO:0046686">
    <property type="term" value="P:response to cadmium ion"/>
    <property type="evidence" value="ECO:0007669"/>
    <property type="project" value="UniProtKB-KW"/>
</dbReference>
<dbReference type="SUPFAM" id="SSF46785">
    <property type="entry name" value="Winged helix' DNA-binding domain"/>
    <property type="match status" value="1"/>
</dbReference>
<sequence>MEAPADETLYRLADLYKVFGDPTRIRILYALSGGELCVCDIAELLGMTQSAISHQLRVLKQSALVKFRRDGKTVYYSLADTHVATILAQGLDHVQE</sequence>
<keyword evidence="3" id="KW-0804">Transcription</keyword>
<keyword evidence="7" id="KW-1185">Reference proteome</keyword>
<feature type="domain" description="HTH arsR-type" evidence="5">
    <location>
        <begin position="4"/>
        <end position="96"/>
    </location>
</feature>
<dbReference type="Proteomes" id="UP000440513">
    <property type="component" value="Unassembled WGS sequence"/>
</dbReference>
<dbReference type="PANTHER" id="PTHR43132:SF6">
    <property type="entry name" value="HTH-TYPE TRANSCRIPTIONAL REPRESSOR CZRA"/>
    <property type="match status" value="1"/>
</dbReference>
<dbReference type="AlphaFoldDB" id="A0A7X2TLQ5"/>
<gene>
    <name evidence="6" type="ORF">FYJ57_09355</name>
</gene>
<dbReference type="SMART" id="SM00418">
    <property type="entry name" value="HTH_ARSR"/>
    <property type="match status" value="1"/>
</dbReference>
<evidence type="ECO:0000256" key="1">
    <source>
        <dbReference type="ARBA" id="ARBA00023015"/>
    </source>
</evidence>
<evidence type="ECO:0000313" key="7">
    <source>
        <dbReference type="Proteomes" id="UP000440513"/>
    </source>
</evidence>
<organism evidence="6 7">
    <name type="scientific">Oliverpabstia intestinalis</name>
    <dbReference type="NCBI Taxonomy" id="2606633"/>
    <lineage>
        <taxon>Bacteria</taxon>
        <taxon>Bacillati</taxon>
        <taxon>Bacillota</taxon>
        <taxon>Clostridia</taxon>
        <taxon>Lachnospirales</taxon>
        <taxon>Lachnospiraceae</taxon>
        <taxon>Oliverpabstia</taxon>
    </lineage>
</organism>
<evidence type="ECO:0000259" key="5">
    <source>
        <dbReference type="PROSITE" id="PS50987"/>
    </source>
</evidence>
<comment type="caution">
    <text evidence="6">The sequence shown here is derived from an EMBL/GenBank/DDBJ whole genome shotgun (WGS) entry which is preliminary data.</text>
</comment>
<reference evidence="6 7" key="1">
    <citation type="submission" date="2019-08" db="EMBL/GenBank/DDBJ databases">
        <title>In-depth cultivation of the pig gut microbiome towards novel bacterial diversity and tailored functional studies.</title>
        <authorList>
            <person name="Wylensek D."/>
            <person name="Hitch T.C.A."/>
            <person name="Clavel T."/>
        </authorList>
    </citation>
    <scope>NUCLEOTIDE SEQUENCE [LARGE SCALE GENOMIC DNA]</scope>
    <source>
        <strain evidence="6 7">BSM-380-WT-5A</strain>
    </source>
</reference>
<dbReference type="InterPro" id="IPR018334">
    <property type="entry name" value="ArsR_HTH"/>
</dbReference>
<name>A0A7X2TLQ5_9FIRM</name>
<dbReference type="EMBL" id="VUMS01000015">
    <property type="protein sequence ID" value="MST66924.1"/>
    <property type="molecule type" value="Genomic_DNA"/>
</dbReference>
<evidence type="ECO:0000256" key="2">
    <source>
        <dbReference type="ARBA" id="ARBA00023125"/>
    </source>
</evidence>
<evidence type="ECO:0000256" key="3">
    <source>
        <dbReference type="ARBA" id="ARBA00023163"/>
    </source>
</evidence>
<dbReference type="InterPro" id="IPR036388">
    <property type="entry name" value="WH-like_DNA-bd_sf"/>
</dbReference>
<keyword evidence="1" id="KW-0805">Transcription regulation</keyword>
<dbReference type="CDD" id="cd00090">
    <property type="entry name" value="HTH_ARSR"/>
    <property type="match status" value="1"/>
</dbReference>
<evidence type="ECO:0000256" key="4">
    <source>
        <dbReference type="ARBA" id="ARBA00043263"/>
    </source>
</evidence>
<proteinExistence type="predicted"/>
<keyword evidence="4" id="KW-0105">Cadmium resistance</keyword>
<evidence type="ECO:0000313" key="6">
    <source>
        <dbReference type="EMBL" id="MST66924.1"/>
    </source>
</evidence>
<dbReference type="PRINTS" id="PR00778">
    <property type="entry name" value="HTHARSR"/>
</dbReference>
<dbReference type="Gene3D" id="1.10.10.10">
    <property type="entry name" value="Winged helix-like DNA-binding domain superfamily/Winged helix DNA-binding domain"/>
    <property type="match status" value="1"/>
</dbReference>
<protein>
    <submittedName>
        <fullName evidence="6">Helix-turn-helix transcriptional regulator</fullName>
    </submittedName>
</protein>
<dbReference type="PROSITE" id="PS00846">
    <property type="entry name" value="HTH_ARSR_1"/>
    <property type="match status" value="1"/>
</dbReference>